<dbReference type="PANTHER" id="PTHR37833">
    <property type="entry name" value="LIPOPROTEIN-RELATED"/>
    <property type="match status" value="1"/>
</dbReference>
<dbReference type="Pfam" id="PF07610">
    <property type="entry name" value="DUF1573"/>
    <property type="match status" value="1"/>
</dbReference>
<dbReference type="InterPro" id="IPR013783">
    <property type="entry name" value="Ig-like_fold"/>
</dbReference>
<evidence type="ECO:0008006" key="4">
    <source>
        <dbReference type="Google" id="ProtNLM"/>
    </source>
</evidence>
<name>A0ABQ2HGV4_9BACT</name>
<gene>
    <name evidence="2" type="ORF">GCM10010967_09520</name>
</gene>
<evidence type="ECO:0000313" key="3">
    <source>
        <dbReference type="Proteomes" id="UP000632339"/>
    </source>
</evidence>
<comment type="caution">
    <text evidence="2">The sequence shown here is derived from an EMBL/GenBank/DDBJ whole genome shotgun (WGS) entry which is preliminary data.</text>
</comment>
<dbReference type="PANTHER" id="PTHR37833:SF1">
    <property type="entry name" value="SIGNAL PEPTIDE PROTEIN"/>
    <property type="match status" value="1"/>
</dbReference>
<evidence type="ECO:0000313" key="2">
    <source>
        <dbReference type="EMBL" id="GGM79843.1"/>
    </source>
</evidence>
<reference evidence="3" key="1">
    <citation type="journal article" date="2019" name="Int. J. Syst. Evol. Microbiol.">
        <title>The Global Catalogue of Microorganisms (GCM) 10K type strain sequencing project: providing services to taxonomists for standard genome sequencing and annotation.</title>
        <authorList>
            <consortium name="The Broad Institute Genomics Platform"/>
            <consortium name="The Broad Institute Genome Sequencing Center for Infectious Disease"/>
            <person name="Wu L."/>
            <person name="Ma J."/>
        </authorList>
    </citation>
    <scope>NUCLEOTIDE SEQUENCE [LARGE SCALE GENOMIC DNA]</scope>
    <source>
        <strain evidence="3">CGMCC 1.6375</strain>
    </source>
</reference>
<sequence length="154" mass="16754">MLSMKKIALFAVLGLAVAFSGCSKTDKKGEEKQASSKMPVFALIDSTEYDFGTIEEGAIVEHEFKFRNDGEYPLILNNISSSCGCTTPEWPKDPIEAKQTSSIKVRFDSKHKAGPQVKTITVYANTEPANIELRLKGIVNAAPQPAVDSTTAKK</sequence>
<proteinExistence type="predicted"/>
<dbReference type="EMBL" id="BMLI01000001">
    <property type="protein sequence ID" value="GGM79843.1"/>
    <property type="molecule type" value="Genomic_DNA"/>
</dbReference>
<accession>A0ABQ2HGV4</accession>
<keyword evidence="1" id="KW-0732">Signal</keyword>
<protein>
    <recommendedName>
        <fullName evidence="4">DUF1573 domain-containing protein</fullName>
    </recommendedName>
</protein>
<dbReference type="InterPro" id="IPR011467">
    <property type="entry name" value="DUF1573"/>
</dbReference>
<dbReference type="PROSITE" id="PS51257">
    <property type="entry name" value="PROKAR_LIPOPROTEIN"/>
    <property type="match status" value="1"/>
</dbReference>
<dbReference type="Gene3D" id="2.60.40.10">
    <property type="entry name" value="Immunoglobulins"/>
    <property type="match status" value="1"/>
</dbReference>
<organism evidence="2 3">
    <name type="scientific">Dyadobacter beijingensis</name>
    <dbReference type="NCBI Taxonomy" id="365489"/>
    <lineage>
        <taxon>Bacteria</taxon>
        <taxon>Pseudomonadati</taxon>
        <taxon>Bacteroidota</taxon>
        <taxon>Cytophagia</taxon>
        <taxon>Cytophagales</taxon>
        <taxon>Spirosomataceae</taxon>
        <taxon>Dyadobacter</taxon>
    </lineage>
</organism>
<keyword evidence="3" id="KW-1185">Reference proteome</keyword>
<dbReference type="Proteomes" id="UP000632339">
    <property type="component" value="Unassembled WGS sequence"/>
</dbReference>
<evidence type="ECO:0000256" key="1">
    <source>
        <dbReference type="SAM" id="SignalP"/>
    </source>
</evidence>
<feature type="chain" id="PRO_5045983378" description="DUF1573 domain-containing protein" evidence="1">
    <location>
        <begin position="21"/>
        <end position="154"/>
    </location>
</feature>
<feature type="signal peptide" evidence="1">
    <location>
        <begin position="1"/>
        <end position="20"/>
    </location>
</feature>